<accession>A0ABW5ZW03</accession>
<evidence type="ECO:0000256" key="4">
    <source>
        <dbReference type="SAM" id="Phobius"/>
    </source>
</evidence>
<feature type="transmembrane region" description="Helical" evidence="4">
    <location>
        <begin position="69"/>
        <end position="87"/>
    </location>
</feature>
<name>A0ABW5ZW03_9FLAO</name>
<sequence>MDLNYNLLNIITLFGAIQGLILCIFLYKKRITNKLALHFFLLFLFSLAFYNLIYALLDMQVFQYYRPLHMFPFPYKWLIGTGFYFYIKNQFPSKDGIIFHKKEWYLFAPAIVYALLRTYWFGIAINENSYRITKVLVDSDFFRIHEFFYQFFTIFLLIASLRIIKTNEEKLANIQKSKPVIQWLKRLTIVFLAIMIIDVFLYSTDLLLHDCKESFVFSYPTFILNTALIYWIGYMGFTKPKLFFNAFHSIEPNTIIAKQSLIAQKINRALDKELYTNPNITLALFASEIDSSPKELSKYINEIHQKNFSEFLNFHRIEKVKQLLASPEANKFTLVTLAEDAGFSSKSSFNSSFKKVVGMTPSAYKKLHA</sequence>
<dbReference type="Gene3D" id="1.10.10.60">
    <property type="entry name" value="Homeodomain-like"/>
    <property type="match status" value="1"/>
</dbReference>
<dbReference type="InterPro" id="IPR009057">
    <property type="entry name" value="Homeodomain-like_sf"/>
</dbReference>
<feature type="transmembrane region" description="Helical" evidence="4">
    <location>
        <begin position="215"/>
        <end position="237"/>
    </location>
</feature>
<dbReference type="SUPFAM" id="SSF46689">
    <property type="entry name" value="Homeodomain-like"/>
    <property type="match status" value="1"/>
</dbReference>
<dbReference type="PROSITE" id="PS01124">
    <property type="entry name" value="HTH_ARAC_FAMILY_2"/>
    <property type="match status" value="1"/>
</dbReference>
<organism evidence="6 7">
    <name type="scientific">Psychroserpens luteus</name>
    <dbReference type="NCBI Taxonomy" id="1434066"/>
    <lineage>
        <taxon>Bacteria</taxon>
        <taxon>Pseudomonadati</taxon>
        <taxon>Bacteroidota</taxon>
        <taxon>Flavobacteriia</taxon>
        <taxon>Flavobacteriales</taxon>
        <taxon>Flavobacteriaceae</taxon>
        <taxon>Psychroserpens</taxon>
    </lineage>
</organism>
<dbReference type="InterPro" id="IPR020449">
    <property type="entry name" value="Tscrpt_reg_AraC-type_HTH"/>
</dbReference>
<evidence type="ECO:0000313" key="6">
    <source>
        <dbReference type="EMBL" id="MFD2916218.1"/>
    </source>
</evidence>
<keyword evidence="2" id="KW-0238">DNA-binding</keyword>
<feature type="transmembrane region" description="Helical" evidence="4">
    <location>
        <begin position="184"/>
        <end position="203"/>
    </location>
</feature>
<dbReference type="InterPro" id="IPR018062">
    <property type="entry name" value="HTH_AraC-typ_CS"/>
</dbReference>
<evidence type="ECO:0000256" key="2">
    <source>
        <dbReference type="ARBA" id="ARBA00023125"/>
    </source>
</evidence>
<dbReference type="PROSITE" id="PS00041">
    <property type="entry name" value="HTH_ARAC_FAMILY_1"/>
    <property type="match status" value="1"/>
</dbReference>
<keyword evidence="4" id="KW-0472">Membrane</keyword>
<feature type="domain" description="HTH araC/xylS-type" evidence="5">
    <location>
        <begin position="264"/>
        <end position="367"/>
    </location>
</feature>
<reference evidence="7" key="1">
    <citation type="journal article" date="2019" name="Int. J. Syst. Evol. Microbiol.">
        <title>The Global Catalogue of Microorganisms (GCM) 10K type strain sequencing project: providing services to taxonomists for standard genome sequencing and annotation.</title>
        <authorList>
            <consortium name="The Broad Institute Genomics Platform"/>
            <consortium name="The Broad Institute Genome Sequencing Center for Infectious Disease"/>
            <person name="Wu L."/>
            <person name="Ma J."/>
        </authorList>
    </citation>
    <scope>NUCLEOTIDE SEQUENCE [LARGE SCALE GENOMIC DNA]</scope>
    <source>
        <strain evidence="7">KCTC 32514</strain>
    </source>
</reference>
<dbReference type="PRINTS" id="PR00032">
    <property type="entry name" value="HTHARAC"/>
</dbReference>
<dbReference type="Proteomes" id="UP001597548">
    <property type="component" value="Unassembled WGS sequence"/>
</dbReference>
<gene>
    <name evidence="6" type="ORF">ACFS29_11250</name>
</gene>
<proteinExistence type="predicted"/>
<feature type="transmembrane region" description="Helical" evidence="4">
    <location>
        <begin position="147"/>
        <end position="164"/>
    </location>
</feature>
<keyword evidence="1" id="KW-0805">Transcription regulation</keyword>
<dbReference type="EMBL" id="JBHUOS010000009">
    <property type="protein sequence ID" value="MFD2916218.1"/>
    <property type="molecule type" value="Genomic_DNA"/>
</dbReference>
<feature type="transmembrane region" description="Helical" evidence="4">
    <location>
        <begin position="6"/>
        <end position="27"/>
    </location>
</feature>
<comment type="caution">
    <text evidence="6">The sequence shown here is derived from an EMBL/GenBank/DDBJ whole genome shotgun (WGS) entry which is preliminary data.</text>
</comment>
<feature type="transmembrane region" description="Helical" evidence="4">
    <location>
        <begin position="107"/>
        <end position="127"/>
    </location>
</feature>
<dbReference type="InterPro" id="IPR018060">
    <property type="entry name" value="HTH_AraC"/>
</dbReference>
<evidence type="ECO:0000313" key="7">
    <source>
        <dbReference type="Proteomes" id="UP001597548"/>
    </source>
</evidence>
<keyword evidence="7" id="KW-1185">Reference proteome</keyword>
<feature type="transmembrane region" description="Helical" evidence="4">
    <location>
        <begin position="39"/>
        <end position="57"/>
    </location>
</feature>
<dbReference type="PANTHER" id="PTHR43280:SF29">
    <property type="entry name" value="ARAC-FAMILY TRANSCRIPTIONAL REGULATOR"/>
    <property type="match status" value="1"/>
</dbReference>
<evidence type="ECO:0000256" key="1">
    <source>
        <dbReference type="ARBA" id="ARBA00023015"/>
    </source>
</evidence>
<keyword evidence="3" id="KW-0804">Transcription</keyword>
<dbReference type="SMART" id="SM00342">
    <property type="entry name" value="HTH_ARAC"/>
    <property type="match status" value="1"/>
</dbReference>
<evidence type="ECO:0000256" key="3">
    <source>
        <dbReference type="ARBA" id="ARBA00023163"/>
    </source>
</evidence>
<evidence type="ECO:0000259" key="5">
    <source>
        <dbReference type="PROSITE" id="PS01124"/>
    </source>
</evidence>
<dbReference type="PANTHER" id="PTHR43280">
    <property type="entry name" value="ARAC-FAMILY TRANSCRIPTIONAL REGULATOR"/>
    <property type="match status" value="1"/>
</dbReference>
<dbReference type="Pfam" id="PF12833">
    <property type="entry name" value="HTH_18"/>
    <property type="match status" value="1"/>
</dbReference>
<keyword evidence="4" id="KW-0812">Transmembrane</keyword>
<protein>
    <submittedName>
        <fullName evidence="6">Helix-turn-helix domain-containing protein</fullName>
    </submittedName>
</protein>
<keyword evidence="4" id="KW-1133">Transmembrane helix</keyword>
<dbReference type="RefSeq" id="WP_194508225.1">
    <property type="nucleotide sequence ID" value="NZ_JADILU010000004.1"/>
</dbReference>